<dbReference type="SMART" id="SM00909">
    <property type="entry name" value="Germane"/>
    <property type="match status" value="2"/>
</dbReference>
<protein>
    <submittedName>
        <fullName evidence="3">GerMN domain-containing protein</fullName>
    </submittedName>
</protein>
<sequence length="312" mass="35034">MKKLLILLLSVALIAGVLGGCADTGQSGLKDSGGNQYYFYYTNQEETKLQRESYVPEKESPQDMIDELEQKLNDRETSGDYQALFPKEVQIQSCVLDDTSLLVYFNSGYTSMGSTREILVRAGVVRSFLQVPGISGVKFYVGNTELTDSKGNPIGTMDNSSFVELWGDDRDAYRYDTFTLYFTDSTGEKLVEEERSVYYKRSLPRERVILEQLIKGPMEKGHYPTLPENTEVMSVTTSDRVCYVNFSQAFSDAALDIPEKTIIYSVVNSVLAAVDADKVQISLNGQDDVSFGENTSLYNFFGWNTDLIQDKE</sequence>
<keyword evidence="1" id="KW-0732">Signal</keyword>
<evidence type="ECO:0000256" key="1">
    <source>
        <dbReference type="SAM" id="SignalP"/>
    </source>
</evidence>
<reference evidence="3 4" key="1">
    <citation type="journal article" date="2021" name="ISME Commun">
        <title>Automated analysis of genomic sequences facilitates high-throughput and comprehensive description of bacteria.</title>
        <authorList>
            <person name="Hitch T.C.A."/>
        </authorList>
    </citation>
    <scope>NUCLEOTIDE SEQUENCE [LARGE SCALE GENOMIC DNA]</scope>
    <source>
        <strain evidence="3 4">Sanger_23</strain>
    </source>
</reference>
<feature type="domain" description="GerMN" evidence="2">
    <location>
        <begin position="206"/>
        <end position="292"/>
    </location>
</feature>
<dbReference type="PROSITE" id="PS51257">
    <property type="entry name" value="PROKAR_LIPOPROTEIN"/>
    <property type="match status" value="1"/>
</dbReference>
<dbReference type="Pfam" id="PF10646">
    <property type="entry name" value="Germane"/>
    <property type="match status" value="2"/>
</dbReference>
<name>A0ABT2TT05_9FIRM</name>
<feature type="domain" description="GerMN" evidence="2">
    <location>
        <begin position="61"/>
        <end position="150"/>
    </location>
</feature>
<proteinExistence type="predicted"/>
<feature type="chain" id="PRO_5047333065" evidence="1">
    <location>
        <begin position="23"/>
        <end position="312"/>
    </location>
</feature>
<evidence type="ECO:0000313" key="4">
    <source>
        <dbReference type="Proteomes" id="UP001652409"/>
    </source>
</evidence>
<comment type="caution">
    <text evidence="3">The sequence shown here is derived from an EMBL/GenBank/DDBJ whole genome shotgun (WGS) entry which is preliminary data.</text>
</comment>
<organism evidence="3 4">
    <name type="scientific">Blautia ammoniilytica</name>
    <dbReference type="NCBI Taxonomy" id="2981782"/>
    <lineage>
        <taxon>Bacteria</taxon>
        <taxon>Bacillati</taxon>
        <taxon>Bacillota</taxon>
        <taxon>Clostridia</taxon>
        <taxon>Lachnospirales</taxon>
        <taxon>Lachnospiraceae</taxon>
        <taxon>Blautia</taxon>
    </lineage>
</organism>
<dbReference type="RefSeq" id="WP_158421387.1">
    <property type="nucleotide sequence ID" value="NZ_JAOQJL010000013.1"/>
</dbReference>
<feature type="signal peptide" evidence="1">
    <location>
        <begin position="1"/>
        <end position="22"/>
    </location>
</feature>
<accession>A0ABT2TT05</accession>
<dbReference type="InterPro" id="IPR019606">
    <property type="entry name" value="GerMN"/>
</dbReference>
<dbReference type="EMBL" id="JAOQJL010000013">
    <property type="protein sequence ID" value="MCU6765355.1"/>
    <property type="molecule type" value="Genomic_DNA"/>
</dbReference>
<evidence type="ECO:0000313" key="3">
    <source>
        <dbReference type="EMBL" id="MCU6765355.1"/>
    </source>
</evidence>
<evidence type="ECO:0000259" key="2">
    <source>
        <dbReference type="SMART" id="SM00909"/>
    </source>
</evidence>
<keyword evidence="4" id="KW-1185">Reference proteome</keyword>
<gene>
    <name evidence="3" type="ORF">OCV61_08000</name>
</gene>
<dbReference type="Proteomes" id="UP001652409">
    <property type="component" value="Unassembled WGS sequence"/>
</dbReference>